<keyword evidence="3" id="KW-1185">Reference proteome</keyword>
<dbReference type="Proteomes" id="UP000717752">
    <property type="component" value="Unassembled WGS sequence"/>
</dbReference>
<accession>A0ABS7GNN1</accession>
<dbReference type="NCBIfam" id="TIGR04370">
    <property type="entry name" value="glyco_rpt_poly"/>
    <property type="match status" value="1"/>
</dbReference>
<feature type="transmembrane region" description="Helical" evidence="1">
    <location>
        <begin position="174"/>
        <end position="196"/>
    </location>
</feature>
<dbReference type="EMBL" id="JAEUAK010000001">
    <property type="protein sequence ID" value="MBW9051547.1"/>
    <property type="molecule type" value="Genomic_DNA"/>
</dbReference>
<feature type="transmembrane region" description="Helical" evidence="1">
    <location>
        <begin position="357"/>
        <end position="376"/>
    </location>
</feature>
<feature type="transmembrane region" description="Helical" evidence="1">
    <location>
        <begin position="388"/>
        <end position="406"/>
    </location>
</feature>
<organism evidence="2 3">
    <name type="scientific">Rhizobium mesosinicum</name>
    <dbReference type="NCBI Taxonomy" id="335017"/>
    <lineage>
        <taxon>Bacteria</taxon>
        <taxon>Pseudomonadati</taxon>
        <taxon>Pseudomonadota</taxon>
        <taxon>Alphaproteobacteria</taxon>
        <taxon>Hyphomicrobiales</taxon>
        <taxon>Rhizobiaceae</taxon>
        <taxon>Rhizobium/Agrobacterium group</taxon>
        <taxon>Rhizobium</taxon>
    </lineage>
</organism>
<feature type="transmembrane region" description="Helical" evidence="1">
    <location>
        <begin position="248"/>
        <end position="270"/>
    </location>
</feature>
<feature type="transmembrane region" description="Helical" evidence="1">
    <location>
        <begin position="412"/>
        <end position="432"/>
    </location>
</feature>
<name>A0ABS7GNN1_9HYPH</name>
<keyword evidence="1" id="KW-0472">Membrane</keyword>
<sequence>MWTSLVFSVAVALSAVFYFRRIGVSFTISSLLLGLMLVLHGPLYLYYTRVWGPKTKFFEKILSAAPYEDVIATLDVALALSFCCICVGIALSDKVFGVNYQQMREAIGNWSLQTVRVSKGFSERLQIIAAIGVLVLAFFIVIENSIPQVITYFQSDAGEFEKIAMRREFGGSHFYLLNLFNSNLFPFVAFCCFVALRERSIWLRPVALAFIAVVLFEKAATLSKAPLAIFILQLMVIEHLRRSLQVRLSAALGFIVICIVLFGAMTAVAIREISGVGETLDFLFYRVFMIVNESLLEYFAAIPGVLPHSWGSQFSWLVSFLQSESSPPTYLLIGAVHRGVMGSTTTAMFIADAWADFSWAGVLVVSLLAGFFARWLDIELIIKRGKTAATISGLALGHYGVFIMLSTALQTAMVTGGLILVVPLTMAMSCAFKWRPSTQNPGGVENMAHLKQA</sequence>
<gene>
    <name evidence="2" type="ORF">JNB85_03850</name>
</gene>
<feature type="transmembrane region" description="Helical" evidence="1">
    <location>
        <begin position="24"/>
        <end position="47"/>
    </location>
</feature>
<keyword evidence="1" id="KW-0812">Transmembrane</keyword>
<protein>
    <submittedName>
        <fullName evidence="2">Oligosaccharide repeat unit polymerase</fullName>
    </submittedName>
</protein>
<evidence type="ECO:0000313" key="2">
    <source>
        <dbReference type="EMBL" id="MBW9051547.1"/>
    </source>
</evidence>
<reference evidence="2 3" key="1">
    <citation type="journal article" date="2021" name="MBio">
        <title>Poor Competitiveness of Bradyrhizobium in Pigeon Pea Root Colonization in Indian Soils.</title>
        <authorList>
            <person name="Chalasani D."/>
            <person name="Basu A."/>
            <person name="Pullabhotla S.V.S.R.N."/>
            <person name="Jorrin B."/>
            <person name="Neal A.L."/>
            <person name="Poole P.S."/>
            <person name="Podile A.R."/>
            <person name="Tkacz A."/>
        </authorList>
    </citation>
    <scope>NUCLEOTIDE SEQUENCE [LARGE SCALE GENOMIC DNA]</scope>
    <source>
        <strain evidence="2 3">HU56</strain>
    </source>
</reference>
<feature type="transmembrane region" description="Helical" evidence="1">
    <location>
        <begin position="282"/>
        <end position="306"/>
    </location>
</feature>
<dbReference type="RefSeq" id="WP_220333051.1">
    <property type="nucleotide sequence ID" value="NZ_JAEUAK010000001.1"/>
</dbReference>
<feature type="transmembrane region" description="Helical" evidence="1">
    <location>
        <begin position="208"/>
        <end position="236"/>
    </location>
</feature>
<evidence type="ECO:0000313" key="3">
    <source>
        <dbReference type="Proteomes" id="UP000717752"/>
    </source>
</evidence>
<evidence type="ECO:0000256" key="1">
    <source>
        <dbReference type="SAM" id="Phobius"/>
    </source>
</evidence>
<comment type="caution">
    <text evidence="2">The sequence shown here is derived from an EMBL/GenBank/DDBJ whole genome shotgun (WGS) entry which is preliminary data.</text>
</comment>
<feature type="transmembrane region" description="Helical" evidence="1">
    <location>
        <begin position="127"/>
        <end position="153"/>
    </location>
</feature>
<feature type="transmembrane region" description="Helical" evidence="1">
    <location>
        <begin position="70"/>
        <end position="91"/>
    </location>
</feature>
<proteinExistence type="predicted"/>
<keyword evidence="1" id="KW-1133">Transmembrane helix</keyword>